<evidence type="ECO:0000256" key="7">
    <source>
        <dbReference type="ARBA" id="ARBA00022840"/>
    </source>
</evidence>
<dbReference type="SUPFAM" id="SSF55874">
    <property type="entry name" value="ATPase domain of HSP90 chaperone/DNA topoisomerase II/histidine kinase"/>
    <property type="match status" value="1"/>
</dbReference>
<keyword evidence="7" id="KW-0067">ATP-binding</keyword>
<dbReference type="RefSeq" id="WP_171222175.1">
    <property type="nucleotide sequence ID" value="NZ_CP121446.1"/>
</dbReference>
<reference evidence="14 15" key="1">
    <citation type="submission" date="2020-05" db="EMBL/GenBank/DDBJ databases">
        <title>Draft genome of Flavobacterium sp. IMCC34852.</title>
        <authorList>
            <person name="Song J."/>
            <person name="Cho J.-C."/>
        </authorList>
    </citation>
    <scope>NUCLEOTIDE SEQUENCE [LARGE SCALE GENOMIC DNA]</scope>
    <source>
        <strain evidence="14 15">IMCC34852</strain>
    </source>
</reference>
<dbReference type="PROSITE" id="PS50109">
    <property type="entry name" value="HIS_KIN"/>
    <property type="match status" value="1"/>
</dbReference>
<dbReference type="EC" id="2.7.13.3" evidence="2"/>
<keyword evidence="11" id="KW-0472">Membrane</keyword>
<evidence type="ECO:0000256" key="8">
    <source>
        <dbReference type="ARBA" id="ARBA00023012"/>
    </source>
</evidence>
<dbReference type="GO" id="GO:0005524">
    <property type="term" value="F:ATP binding"/>
    <property type="evidence" value="ECO:0007669"/>
    <property type="project" value="UniProtKB-KW"/>
</dbReference>
<dbReference type="GO" id="GO:0000155">
    <property type="term" value="F:phosphorelay sensor kinase activity"/>
    <property type="evidence" value="ECO:0007669"/>
    <property type="project" value="InterPro"/>
</dbReference>
<keyword evidence="12" id="KW-0732">Signal</keyword>
<evidence type="ECO:0000256" key="2">
    <source>
        <dbReference type="ARBA" id="ARBA00012438"/>
    </source>
</evidence>
<evidence type="ECO:0000256" key="4">
    <source>
        <dbReference type="ARBA" id="ARBA00022679"/>
    </source>
</evidence>
<dbReference type="InterPro" id="IPR019734">
    <property type="entry name" value="TPR_rpt"/>
</dbReference>
<dbReference type="InterPro" id="IPR011990">
    <property type="entry name" value="TPR-like_helical_dom_sf"/>
</dbReference>
<evidence type="ECO:0000256" key="11">
    <source>
        <dbReference type="SAM" id="Phobius"/>
    </source>
</evidence>
<keyword evidence="3" id="KW-0597">Phosphoprotein</keyword>
<comment type="catalytic activity">
    <reaction evidence="1">
        <text>ATP + protein L-histidine = ADP + protein N-phospho-L-histidine.</text>
        <dbReference type="EC" id="2.7.13.3"/>
    </reaction>
</comment>
<dbReference type="InterPro" id="IPR003594">
    <property type="entry name" value="HATPase_dom"/>
</dbReference>
<sequence length="650" mass="74153">MKKSLLFLFLLLVSIPTKAQNAQDIIDGLKKELKANPDAKKTASIYSDLTWYYSKINIDSALYYGGKATVESKKLNDSTLMAQVYSDIGAVYFIKGDFVNSKSNYLSAYKIRKLRKDVKGLAKINNNLANIYEKTHQYKQAMASFLEALTYFESVKDEKNTSIIKGNIGLIHLKLKNYPKALKYISEVIQYQEKNDFKEELCVSCLNLGNVYLHMQDTINALKFYDKSIKACTAVGNKKGISSGFNNIASIKSEQKKSKDALALYQKSKQAREELNSDLDKANFDLNMAIELVTNKKYIEAKKLLQLTRTFFEQTQHHEKLQKNYKSLIKVYSYLNQPDSVDFYVDKLAILDEQLLVSKAEKQTAELETKYQTEKKERLIQKSKAEIATRELEIKKKETQFLILGLISLALLVIIYLVYRQQKLKNKQQEQEFELKSAIAKIETQNKLQEQRLAISRDLHDNIGSQLTFIISSVDNIKYAFDIQNAKLDAKLSGISNFAKSTIIELRDTIWAMNNSEITFEDLQARIHNFIEKAKEAKEDVCFNFEVDTSLKNVKFTSVEGMNLYRTIQEAVNNSIKYANPKNININISPNDNAISITIFDDGTGFDIEQTALGNGIHNMRKRIADTGGLFHITSARETGTKISIQLKKD</sequence>
<dbReference type="Proteomes" id="UP000536509">
    <property type="component" value="Unassembled WGS sequence"/>
</dbReference>
<dbReference type="PROSITE" id="PS50005">
    <property type="entry name" value="TPR"/>
    <property type="match status" value="1"/>
</dbReference>
<organism evidence="14 15">
    <name type="scientific">Flavobacterium rivulicola</name>
    <dbReference type="NCBI Taxonomy" id="2732161"/>
    <lineage>
        <taxon>Bacteria</taxon>
        <taxon>Pseudomonadati</taxon>
        <taxon>Bacteroidota</taxon>
        <taxon>Flavobacteriia</taxon>
        <taxon>Flavobacteriales</taxon>
        <taxon>Flavobacteriaceae</taxon>
        <taxon>Flavobacterium</taxon>
    </lineage>
</organism>
<dbReference type="Pfam" id="PF07730">
    <property type="entry name" value="HisKA_3"/>
    <property type="match status" value="1"/>
</dbReference>
<dbReference type="SMART" id="SM00028">
    <property type="entry name" value="TPR"/>
    <property type="match status" value="5"/>
</dbReference>
<dbReference type="InterPro" id="IPR036890">
    <property type="entry name" value="HATPase_C_sf"/>
</dbReference>
<proteinExistence type="predicted"/>
<evidence type="ECO:0000256" key="9">
    <source>
        <dbReference type="PROSITE-ProRule" id="PRU00339"/>
    </source>
</evidence>
<keyword evidence="8" id="KW-0902">Two-component regulatory system</keyword>
<evidence type="ECO:0000313" key="15">
    <source>
        <dbReference type="Proteomes" id="UP000536509"/>
    </source>
</evidence>
<dbReference type="InterPro" id="IPR050482">
    <property type="entry name" value="Sensor_HK_TwoCompSys"/>
</dbReference>
<evidence type="ECO:0000313" key="14">
    <source>
        <dbReference type="EMBL" id="NNT71990.1"/>
    </source>
</evidence>
<keyword evidence="5" id="KW-0547">Nucleotide-binding</keyword>
<keyword evidence="11" id="KW-1133">Transmembrane helix</keyword>
<feature type="chain" id="PRO_5031549781" description="histidine kinase" evidence="12">
    <location>
        <begin position="20"/>
        <end position="650"/>
    </location>
</feature>
<dbReference type="CDD" id="cd16917">
    <property type="entry name" value="HATPase_UhpB-NarQ-NarX-like"/>
    <property type="match status" value="1"/>
</dbReference>
<accession>A0A7Y3R8P6</accession>
<dbReference type="Gene3D" id="1.25.40.10">
    <property type="entry name" value="Tetratricopeptide repeat domain"/>
    <property type="match status" value="2"/>
</dbReference>
<keyword evidence="15" id="KW-1185">Reference proteome</keyword>
<dbReference type="GO" id="GO:0016020">
    <property type="term" value="C:membrane"/>
    <property type="evidence" value="ECO:0007669"/>
    <property type="project" value="InterPro"/>
</dbReference>
<dbReference type="Gene3D" id="1.20.5.1930">
    <property type="match status" value="1"/>
</dbReference>
<evidence type="ECO:0000256" key="12">
    <source>
        <dbReference type="SAM" id="SignalP"/>
    </source>
</evidence>
<dbReference type="Gene3D" id="3.30.565.10">
    <property type="entry name" value="Histidine kinase-like ATPase, C-terminal domain"/>
    <property type="match status" value="1"/>
</dbReference>
<keyword evidence="9" id="KW-0802">TPR repeat</keyword>
<keyword evidence="6" id="KW-0418">Kinase</keyword>
<dbReference type="GO" id="GO:0046983">
    <property type="term" value="F:protein dimerization activity"/>
    <property type="evidence" value="ECO:0007669"/>
    <property type="project" value="InterPro"/>
</dbReference>
<dbReference type="PANTHER" id="PTHR24421">
    <property type="entry name" value="NITRATE/NITRITE SENSOR PROTEIN NARX-RELATED"/>
    <property type="match status" value="1"/>
</dbReference>
<name>A0A7Y3R8P6_9FLAO</name>
<feature type="repeat" description="TPR" evidence="9">
    <location>
        <begin position="162"/>
        <end position="195"/>
    </location>
</feature>
<comment type="caution">
    <text evidence="14">The sequence shown here is derived from an EMBL/GenBank/DDBJ whole genome shotgun (WGS) entry which is preliminary data.</text>
</comment>
<feature type="transmembrane region" description="Helical" evidence="11">
    <location>
        <begin position="401"/>
        <end position="419"/>
    </location>
</feature>
<evidence type="ECO:0000256" key="10">
    <source>
        <dbReference type="SAM" id="Coils"/>
    </source>
</evidence>
<dbReference type="Pfam" id="PF02518">
    <property type="entry name" value="HATPase_c"/>
    <property type="match status" value="1"/>
</dbReference>
<keyword evidence="4" id="KW-0808">Transferase</keyword>
<evidence type="ECO:0000259" key="13">
    <source>
        <dbReference type="PROSITE" id="PS50109"/>
    </source>
</evidence>
<feature type="signal peptide" evidence="12">
    <location>
        <begin position="1"/>
        <end position="19"/>
    </location>
</feature>
<dbReference type="InterPro" id="IPR011712">
    <property type="entry name" value="Sig_transdc_His_kin_sub3_dim/P"/>
</dbReference>
<dbReference type="AlphaFoldDB" id="A0A7Y3R8P6"/>
<dbReference type="PANTHER" id="PTHR24421:SF10">
    <property type="entry name" value="NITRATE_NITRITE SENSOR PROTEIN NARQ"/>
    <property type="match status" value="1"/>
</dbReference>
<keyword evidence="11" id="KW-0812">Transmembrane</keyword>
<gene>
    <name evidence="14" type="ORF">HKT18_07160</name>
</gene>
<feature type="domain" description="Histidine kinase" evidence="13">
    <location>
        <begin position="564"/>
        <end position="650"/>
    </location>
</feature>
<dbReference type="SUPFAM" id="SSF48452">
    <property type="entry name" value="TPR-like"/>
    <property type="match status" value="1"/>
</dbReference>
<dbReference type="Pfam" id="PF13424">
    <property type="entry name" value="TPR_12"/>
    <property type="match status" value="2"/>
</dbReference>
<protein>
    <recommendedName>
        <fullName evidence="2">histidine kinase</fullName>
        <ecNumber evidence="2">2.7.13.3</ecNumber>
    </recommendedName>
</protein>
<evidence type="ECO:0000256" key="5">
    <source>
        <dbReference type="ARBA" id="ARBA00022741"/>
    </source>
</evidence>
<keyword evidence="10" id="KW-0175">Coiled coil</keyword>
<dbReference type="InterPro" id="IPR005467">
    <property type="entry name" value="His_kinase_dom"/>
</dbReference>
<evidence type="ECO:0000256" key="3">
    <source>
        <dbReference type="ARBA" id="ARBA00022553"/>
    </source>
</evidence>
<evidence type="ECO:0000256" key="6">
    <source>
        <dbReference type="ARBA" id="ARBA00022777"/>
    </source>
</evidence>
<dbReference type="EMBL" id="JABEVX010000003">
    <property type="protein sequence ID" value="NNT71990.1"/>
    <property type="molecule type" value="Genomic_DNA"/>
</dbReference>
<feature type="coiled-coil region" evidence="10">
    <location>
        <begin position="357"/>
        <end position="400"/>
    </location>
</feature>
<evidence type="ECO:0000256" key="1">
    <source>
        <dbReference type="ARBA" id="ARBA00000085"/>
    </source>
</evidence>